<dbReference type="EMBL" id="CP016616">
    <property type="protein sequence ID" value="ANY80817.1"/>
    <property type="molecule type" value="Genomic_DNA"/>
</dbReference>
<dbReference type="Pfam" id="PF00933">
    <property type="entry name" value="Glyco_hydro_3"/>
    <property type="match status" value="1"/>
</dbReference>
<dbReference type="Gene3D" id="3.20.20.300">
    <property type="entry name" value="Glycoside hydrolase, family 3, N-terminal domain"/>
    <property type="match status" value="1"/>
</dbReference>
<proteinExistence type="inferred from homology"/>
<evidence type="ECO:0000256" key="5">
    <source>
        <dbReference type="ARBA" id="ARBA00023295"/>
    </source>
</evidence>
<dbReference type="SUPFAM" id="SSF51445">
    <property type="entry name" value="(Trans)glycosidases"/>
    <property type="match status" value="1"/>
</dbReference>
<comment type="catalytic activity">
    <reaction evidence="1">
        <text>Hydrolysis of terminal non-reducing N-acetyl-D-hexosamine residues in N-acetyl-beta-D-hexosaminides.</text>
        <dbReference type="EC" id="3.2.1.52"/>
    </reaction>
</comment>
<reference evidence="7" key="1">
    <citation type="submission" date="2016-07" db="EMBL/GenBank/DDBJ databases">
        <title>Microvirga ossetica sp. nov. a new species of rhizobia isolated from root nodules of the legume species Vicia alpestris Steven originated from North Ossetia region in the Caucasus.</title>
        <authorList>
            <person name="Safronova V.I."/>
            <person name="Kuznetsova I.G."/>
            <person name="Sazanova A.L."/>
            <person name="Belimov A."/>
            <person name="Andronov E."/>
            <person name="Osledkin Y.S."/>
            <person name="Onishchuk O.P."/>
            <person name="Kurchak O.N."/>
            <person name="Shaposhnikov A.I."/>
            <person name="Willems A."/>
            <person name="Tikhonovich I.A."/>
        </authorList>
    </citation>
    <scope>NUCLEOTIDE SEQUENCE [LARGE SCALE GENOMIC DNA]</scope>
    <source>
        <strain evidence="7">V5/3M</strain>
    </source>
</reference>
<feature type="domain" description="Glycoside hydrolase family 3 N-terminal" evidence="6">
    <location>
        <begin position="30"/>
        <end position="299"/>
    </location>
</feature>
<dbReference type="InterPro" id="IPR050226">
    <property type="entry name" value="NagZ_Beta-hexosaminidase"/>
</dbReference>
<dbReference type="OrthoDB" id="9786661at2"/>
<dbReference type="GO" id="GO:0005975">
    <property type="term" value="P:carbohydrate metabolic process"/>
    <property type="evidence" value="ECO:0007669"/>
    <property type="project" value="InterPro"/>
</dbReference>
<dbReference type="KEGG" id="moc:BB934_23435"/>
<dbReference type="RefSeq" id="WP_099511888.1">
    <property type="nucleotide sequence ID" value="NZ_CP016616.1"/>
</dbReference>
<organism evidence="7">
    <name type="scientific">Microvirga ossetica</name>
    <dbReference type="NCBI Taxonomy" id="1882682"/>
    <lineage>
        <taxon>Bacteria</taxon>
        <taxon>Pseudomonadati</taxon>
        <taxon>Pseudomonadota</taxon>
        <taxon>Alphaproteobacteria</taxon>
        <taxon>Hyphomicrobiales</taxon>
        <taxon>Methylobacteriaceae</taxon>
        <taxon>Microvirga</taxon>
    </lineage>
</organism>
<keyword evidence="5" id="KW-0326">Glycosidase</keyword>
<dbReference type="GO" id="GO:0009254">
    <property type="term" value="P:peptidoglycan turnover"/>
    <property type="evidence" value="ECO:0007669"/>
    <property type="project" value="TreeGrafter"/>
</dbReference>
<name>A0A1B2ELI9_9HYPH</name>
<keyword evidence="4" id="KW-0378">Hydrolase</keyword>
<dbReference type="GO" id="GO:0004563">
    <property type="term" value="F:beta-N-acetylhexosaminidase activity"/>
    <property type="evidence" value="ECO:0007669"/>
    <property type="project" value="UniProtKB-EC"/>
</dbReference>
<evidence type="ECO:0000313" key="7">
    <source>
        <dbReference type="EMBL" id="ANY80817.1"/>
    </source>
</evidence>
<evidence type="ECO:0000256" key="3">
    <source>
        <dbReference type="ARBA" id="ARBA00012663"/>
    </source>
</evidence>
<dbReference type="InterPro" id="IPR017853">
    <property type="entry name" value="GH"/>
</dbReference>
<dbReference type="InterPro" id="IPR036962">
    <property type="entry name" value="Glyco_hydro_3_N_sf"/>
</dbReference>
<dbReference type="EC" id="3.2.1.52" evidence="3"/>
<evidence type="ECO:0000256" key="4">
    <source>
        <dbReference type="ARBA" id="ARBA00022801"/>
    </source>
</evidence>
<protein>
    <recommendedName>
        <fullName evidence="3">beta-N-acetylhexosaminidase</fullName>
        <ecNumber evidence="3">3.2.1.52</ecNumber>
    </recommendedName>
</protein>
<dbReference type="NCBIfam" id="NF003740">
    <property type="entry name" value="PRK05337.1"/>
    <property type="match status" value="1"/>
</dbReference>
<gene>
    <name evidence="7" type="ORF">BB934_23435</name>
</gene>
<dbReference type="AlphaFoldDB" id="A0A1B2ELI9"/>
<sequence length="339" mass="36614">MTTRAFIAGCSGFELTPDEVAFFREAKPWGFILFRRNVDHPEQVRALCDSLRDIVGRSDAPILIDQEGGRVQRMGPPHWPKYPSGATYGRLHANDPLVRREITRLGARLIAHDLRAVGITVDCLPVLDVPSPGAHDVIGDRAYGRTPGEVGILGRAAAEGLLAGGVLPVVKHMPGHGRAGADSHLALPVVEASREELERHDFAPFRMLTDMPLAMTAHVVYTALDPEQPATTSRVVMEEIVRGHIGYDGLVMTDDLSMHALSGSFRERTEAAFAAGCDMALHCNGRMEEMGAVAEAAPLLDGDPLRRANAALARIAHDPEPLDPVDARSRLDSALAMIA</sequence>
<comment type="similarity">
    <text evidence="2">Belongs to the glycosyl hydrolase 3 family.</text>
</comment>
<accession>A0A1B2ELI9</accession>
<dbReference type="PANTHER" id="PTHR30480">
    <property type="entry name" value="BETA-HEXOSAMINIDASE-RELATED"/>
    <property type="match status" value="1"/>
</dbReference>
<evidence type="ECO:0000259" key="6">
    <source>
        <dbReference type="Pfam" id="PF00933"/>
    </source>
</evidence>
<dbReference type="PANTHER" id="PTHR30480:SF13">
    <property type="entry name" value="BETA-HEXOSAMINIDASE"/>
    <property type="match status" value="1"/>
</dbReference>
<evidence type="ECO:0000256" key="2">
    <source>
        <dbReference type="ARBA" id="ARBA00005336"/>
    </source>
</evidence>
<evidence type="ECO:0000256" key="1">
    <source>
        <dbReference type="ARBA" id="ARBA00001231"/>
    </source>
</evidence>
<dbReference type="InterPro" id="IPR001764">
    <property type="entry name" value="Glyco_hydro_3_N"/>
</dbReference>